<comment type="caution">
    <text evidence="2">The sequence shown here is derived from an EMBL/GenBank/DDBJ whole genome shotgun (WGS) entry which is preliminary data.</text>
</comment>
<gene>
    <name evidence="2" type="ORF">E5288_WYG011508</name>
</gene>
<accession>A0A6B0RP98</accession>
<feature type="region of interest" description="Disordered" evidence="1">
    <location>
        <begin position="1"/>
        <end position="39"/>
    </location>
</feature>
<proteinExistence type="predicted"/>
<dbReference type="EMBL" id="VBQZ03000058">
    <property type="protein sequence ID" value="MXQ89726.1"/>
    <property type="molecule type" value="Genomic_DNA"/>
</dbReference>
<feature type="region of interest" description="Disordered" evidence="1">
    <location>
        <begin position="59"/>
        <end position="121"/>
    </location>
</feature>
<protein>
    <submittedName>
        <fullName evidence="2">Uncharacterized protein</fullName>
    </submittedName>
</protein>
<feature type="compositionally biased region" description="Basic and acidic residues" evidence="1">
    <location>
        <begin position="105"/>
        <end position="114"/>
    </location>
</feature>
<reference evidence="2" key="1">
    <citation type="submission" date="2019-10" db="EMBL/GenBank/DDBJ databases">
        <title>The sequence and de novo assembly of the wild yak genome.</title>
        <authorList>
            <person name="Liu Y."/>
        </authorList>
    </citation>
    <scope>NUCLEOTIDE SEQUENCE [LARGE SCALE GENOMIC DNA]</scope>
    <source>
        <strain evidence="2">WY2019</strain>
    </source>
</reference>
<evidence type="ECO:0000256" key="1">
    <source>
        <dbReference type="SAM" id="MobiDB-lite"/>
    </source>
</evidence>
<dbReference type="Proteomes" id="UP000322234">
    <property type="component" value="Unassembled WGS sequence"/>
</dbReference>
<dbReference type="AlphaFoldDB" id="A0A6B0RP98"/>
<name>A0A6B0RP98_9CETA</name>
<evidence type="ECO:0000313" key="3">
    <source>
        <dbReference type="Proteomes" id="UP000322234"/>
    </source>
</evidence>
<organism evidence="2 3">
    <name type="scientific">Bos mutus</name>
    <name type="common">wild yak</name>
    <dbReference type="NCBI Taxonomy" id="72004"/>
    <lineage>
        <taxon>Eukaryota</taxon>
        <taxon>Metazoa</taxon>
        <taxon>Chordata</taxon>
        <taxon>Craniata</taxon>
        <taxon>Vertebrata</taxon>
        <taxon>Euteleostomi</taxon>
        <taxon>Mammalia</taxon>
        <taxon>Eutheria</taxon>
        <taxon>Laurasiatheria</taxon>
        <taxon>Artiodactyla</taxon>
        <taxon>Ruminantia</taxon>
        <taxon>Pecora</taxon>
        <taxon>Bovidae</taxon>
        <taxon>Bovinae</taxon>
        <taxon>Bos</taxon>
    </lineage>
</organism>
<evidence type="ECO:0000313" key="2">
    <source>
        <dbReference type="EMBL" id="MXQ89726.1"/>
    </source>
</evidence>
<feature type="compositionally biased region" description="Basic and acidic residues" evidence="1">
    <location>
        <begin position="67"/>
        <end position="77"/>
    </location>
</feature>
<sequence length="121" mass="13557">MVRREQRSNVQKTAAVRKASQRETWVRCEQQSNVQKTAAVRKASQRETWGLRNLPALVFTPITKSQDGQERESDRDTAVTGPGAGPSGCTGPRQRAQDWANLSEQRAREDHLWSDGEPANV</sequence>
<keyword evidence="3" id="KW-1185">Reference proteome</keyword>